<keyword evidence="2" id="KW-1185">Reference proteome</keyword>
<sequence>MTPTEVLGPFDEQRAYGKAIELQLAGVPVQVWPVARG</sequence>
<name>A0A249XTU3_9CAUD</name>
<dbReference type="EMBL" id="MF668280">
    <property type="protein sequence ID" value="ASZ74624.1"/>
    <property type="molecule type" value="Genomic_DNA"/>
</dbReference>
<reference evidence="2" key="1">
    <citation type="submission" date="2017-08" db="EMBL/GenBank/DDBJ databases">
        <authorList>
            <person name="de Groot N.N."/>
        </authorList>
    </citation>
    <scope>NUCLEOTIDE SEQUENCE [LARGE SCALE GENOMIC DNA]</scope>
</reference>
<protein>
    <submittedName>
        <fullName evidence="1">Uncharacterized protein</fullName>
    </submittedName>
</protein>
<dbReference type="Proteomes" id="UP000226037">
    <property type="component" value="Segment"/>
</dbReference>
<evidence type="ECO:0000313" key="1">
    <source>
        <dbReference type="EMBL" id="ASZ74624.1"/>
    </source>
</evidence>
<evidence type="ECO:0000313" key="2">
    <source>
        <dbReference type="Proteomes" id="UP000226037"/>
    </source>
</evidence>
<gene>
    <name evidence="1" type="ORF">SEA_PHABBA_49</name>
</gene>
<accession>A0A249XTU3</accession>
<proteinExistence type="predicted"/>
<organism evidence="1 2">
    <name type="scientific">Mycobacterium phage Phabba</name>
    <dbReference type="NCBI Taxonomy" id="2027899"/>
    <lineage>
        <taxon>Viruses</taxon>
        <taxon>Duplodnaviria</taxon>
        <taxon>Heunggongvirae</taxon>
        <taxon>Uroviricota</taxon>
        <taxon>Caudoviricetes</taxon>
        <taxon>Ceeclamvirinae</taxon>
        <taxon>Myrnavirus</taxon>
        <taxon>Myrnavirus phabba</taxon>
        <taxon>Myranavirus phabba</taxon>
    </lineage>
</organism>